<evidence type="ECO:0000313" key="6">
    <source>
        <dbReference type="EMBL" id="THG41131.1"/>
    </source>
</evidence>
<keyword evidence="3" id="KW-0732">Signal</keyword>
<reference evidence="6 7" key="1">
    <citation type="submission" date="2019-04" db="EMBL/GenBank/DDBJ databases">
        <title>Microbes associate with the intestines of laboratory mice.</title>
        <authorList>
            <person name="Navarre W."/>
            <person name="Wong E."/>
            <person name="Huang K.C."/>
            <person name="Tropini C."/>
            <person name="Ng K."/>
            <person name="Yu B."/>
        </authorList>
    </citation>
    <scope>NUCLEOTIDE SEQUENCE [LARGE SCALE GENOMIC DNA]</scope>
    <source>
        <strain evidence="6 7">NM83_B4-11</strain>
    </source>
</reference>
<comment type="similarity">
    <text evidence="1">Belongs to the peptidase M16 family.</text>
</comment>
<feature type="chain" id="PRO_5046288231" evidence="3">
    <location>
        <begin position="20"/>
        <end position="952"/>
    </location>
</feature>
<dbReference type="InterPro" id="IPR007863">
    <property type="entry name" value="Peptidase_M16_C"/>
</dbReference>
<dbReference type="PANTHER" id="PTHR11851">
    <property type="entry name" value="METALLOPROTEASE"/>
    <property type="match status" value="1"/>
</dbReference>
<feature type="signal peptide" evidence="3">
    <location>
        <begin position="1"/>
        <end position="19"/>
    </location>
</feature>
<dbReference type="RefSeq" id="WP_136451066.1">
    <property type="nucleotide sequence ID" value="NZ_SSTI01000003.1"/>
</dbReference>
<name>A0ABY2QK66_9SPHN</name>
<evidence type="ECO:0000256" key="1">
    <source>
        <dbReference type="ARBA" id="ARBA00007261"/>
    </source>
</evidence>
<evidence type="ECO:0000256" key="2">
    <source>
        <dbReference type="ARBA" id="ARBA00023049"/>
    </source>
</evidence>
<dbReference type="EMBL" id="SSTI01000003">
    <property type="protein sequence ID" value="THG41131.1"/>
    <property type="molecule type" value="Genomic_DNA"/>
</dbReference>
<dbReference type="Pfam" id="PF00675">
    <property type="entry name" value="Peptidase_M16"/>
    <property type="match status" value="2"/>
</dbReference>
<feature type="domain" description="Peptidase M16 N-terminal" evidence="4">
    <location>
        <begin position="62"/>
        <end position="198"/>
    </location>
</feature>
<gene>
    <name evidence="6" type="ORF">E5988_04430</name>
</gene>
<dbReference type="InterPro" id="IPR011765">
    <property type="entry name" value="Pept_M16_N"/>
</dbReference>
<comment type="caution">
    <text evidence="6">The sequence shown here is derived from an EMBL/GenBank/DDBJ whole genome shotgun (WGS) entry which is preliminary data.</text>
</comment>
<feature type="domain" description="Peptidase M16 C-terminal" evidence="5">
    <location>
        <begin position="220"/>
        <end position="393"/>
    </location>
</feature>
<evidence type="ECO:0000256" key="3">
    <source>
        <dbReference type="SAM" id="SignalP"/>
    </source>
</evidence>
<keyword evidence="7" id="KW-1185">Reference proteome</keyword>
<evidence type="ECO:0000313" key="7">
    <source>
        <dbReference type="Proteomes" id="UP000308038"/>
    </source>
</evidence>
<dbReference type="InterPro" id="IPR050361">
    <property type="entry name" value="MPP/UQCRC_Complex"/>
</dbReference>
<accession>A0ABY2QK66</accession>
<feature type="domain" description="Peptidase M16 N-terminal" evidence="4">
    <location>
        <begin position="533"/>
        <end position="638"/>
    </location>
</feature>
<keyword evidence="2" id="KW-0645">Protease</keyword>
<dbReference type="InterPro" id="IPR011249">
    <property type="entry name" value="Metalloenz_LuxS/M16"/>
</dbReference>
<evidence type="ECO:0000259" key="4">
    <source>
        <dbReference type="Pfam" id="PF00675"/>
    </source>
</evidence>
<protein>
    <submittedName>
        <fullName evidence="6">Insulinase family protein</fullName>
    </submittedName>
</protein>
<dbReference type="Gene3D" id="3.30.830.10">
    <property type="entry name" value="Metalloenzyme, LuxS/M16 peptidase-like"/>
    <property type="match status" value="4"/>
</dbReference>
<sequence length="952" mass="101661">MIRLTASAAALALAMPAFAQNAPAAPAATARAASLPKAAPVADLVKAIDIPYEQFTLPNGLRVVVHTDRKAPVVAVSVWYDVGSKHEPKGKTGFAHLFEHLMFNGSENAPGDFFEPLKQVGATDLNGTTYFDRTNYFETVPTAALEQALYLESDRMGWLTGAISQAVLDEQRGVVQNEKREGDNQPYGLVSYKLIEGTFPADHPYGHSTIGSMADLDRASLDDVKSWFRDHYGPNNAVLVLAGDIDVATARRLATKYFGPIKAGPKSVAPNAPVPVLAQPKSEVMKDRVAAPLIVKSWPVPGLNDPAAPALEVAAYVLGGLASSRFDNALVKGDKTAVQVSANYSDFAQVGTFTVQAVVRPGVDPAVVQKRLDELVDDFVRNGPTADEVQRTLTTIVSRRIGGLESVGGFGGKAVALAEGALYSNDPGFYKKQLAALAAQTPATVKAAAQQWLARPGYTLTVVPGERDAYDEAQVPPAAPQTAAPEVAAKGTREPMPKVGEVGALSFPTVQRAKLRNGIELVYAQRTAVPVTQIVASFDAGTAADDANRLGTQAMTLAMIDEGTPRLNSIQLAEAKERLGLDIFTGSSPDRTTISFRAPSANLAPAVDIWSDLLRAPTFPESELPRVRGQVLAQIAQELTDPAGIAQRIVPPIAYGAGSPYAKNVGTGDAAAVQALTRNDLIAFQRAWLRPEKAKIFVVSDRPMAEVQQVLNARLGDWQGAGPAGTKVFREDRSLPAPRIILVDRPDSPQSRITGALRTNLRGTQDLLPVITANDALGGDFLGRINMDLRETKHWSYGAYGAFQRNAFAAPYLVNAPVQADKTGPAIASLRQEIGAFVGDKPLTQAEFDRSITGAIRSLAGNFETAGDVLSAMQANDLYQRPDNYYTTLPQAYRAMTRDELAGAIRSVIDPERFVWVVVGDAKVVRPQLDSIGLPVEVMSAASVAGAPQERK</sequence>
<keyword evidence="2" id="KW-0378">Hydrolase</keyword>
<feature type="domain" description="Peptidase M16 C-terminal" evidence="5">
    <location>
        <begin position="676"/>
        <end position="852"/>
    </location>
</feature>
<dbReference type="SUPFAM" id="SSF63411">
    <property type="entry name" value="LuxS/MPP-like metallohydrolase"/>
    <property type="match status" value="4"/>
</dbReference>
<proteinExistence type="inferred from homology"/>
<dbReference type="Proteomes" id="UP000308038">
    <property type="component" value="Unassembled WGS sequence"/>
</dbReference>
<organism evidence="6 7">
    <name type="scientific">Sphingomonas olei</name>
    <dbReference type="NCBI Taxonomy" id="1886787"/>
    <lineage>
        <taxon>Bacteria</taxon>
        <taxon>Pseudomonadati</taxon>
        <taxon>Pseudomonadota</taxon>
        <taxon>Alphaproteobacteria</taxon>
        <taxon>Sphingomonadales</taxon>
        <taxon>Sphingomonadaceae</taxon>
        <taxon>Sphingomonas</taxon>
    </lineage>
</organism>
<dbReference type="PANTHER" id="PTHR11851:SF49">
    <property type="entry name" value="MITOCHONDRIAL-PROCESSING PEPTIDASE SUBUNIT ALPHA"/>
    <property type="match status" value="1"/>
</dbReference>
<dbReference type="Pfam" id="PF05193">
    <property type="entry name" value="Peptidase_M16_C"/>
    <property type="match status" value="2"/>
</dbReference>
<evidence type="ECO:0000259" key="5">
    <source>
        <dbReference type="Pfam" id="PF05193"/>
    </source>
</evidence>
<keyword evidence="2" id="KW-0482">Metalloprotease</keyword>